<protein>
    <submittedName>
        <fullName evidence="1">Uncharacterized protein</fullName>
    </submittedName>
</protein>
<dbReference type="RefSeq" id="WP_005174825.1">
    <property type="nucleotide sequence ID" value="NZ_BANR01000009.1"/>
</dbReference>
<evidence type="ECO:0000313" key="2">
    <source>
        <dbReference type="Proteomes" id="UP000010988"/>
    </source>
</evidence>
<evidence type="ECO:0000313" key="1">
    <source>
        <dbReference type="EMBL" id="GAC49028.1"/>
    </source>
</evidence>
<organism evidence="1 2">
    <name type="scientific">Gordonia aichiensis NBRC 108223</name>
    <dbReference type="NCBI Taxonomy" id="1220583"/>
    <lineage>
        <taxon>Bacteria</taxon>
        <taxon>Bacillati</taxon>
        <taxon>Actinomycetota</taxon>
        <taxon>Actinomycetes</taxon>
        <taxon>Mycobacteriales</taxon>
        <taxon>Gordoniaceae</taxon>
        <taxon>Gordonia</taxon>
    </lineage>
</organism>
<comment type="caution">
    <text evidence="1">The sequence shown here is derived from an EMBL/GenBank/DDBJ whole genome shotgun (WGS) entry which is preliminary data.</text>
</comment>
<dbReference type="STRING" id="1220583.GOACH_09_00070"/>
<dbReference type="OrthoDB" id="4375912at2"/>
<keyword evidence="2" id="KW-1185">Reference proteome</keyword>
<dbReference type="Proteomes" id="UP000010988">
    <property type="component" value="Unassembled WGS sequence"/>
</dbReference>
<proteinExistence type="predicted"/>
<dbReference type="AlphaFoldDB" id="L7KMX0"/>
<accession>L7KMX0</accession>
<sequence>MTDQFPDQDVTAVRRSLRIERAVIGAVLHGYRADNHGFNAAITDLWVTEQASAVDINVALFWALSRLPRNGEEPTQLQDRLAVLYGVSDDD</sequence>
<dbReference type="EMBL" id="BANR01000009">
    <property type="protein sequence ID" value="GAC49028.1"/>
    <property type="molecule type" value="Genomic_DNA"/>
</dbReference>
<name>L7KMX0_9ACTN</name>
<reference evidence="1 2" key="1">
    <citation type="submission" date="2012-12" db="EMBL/GenBank/DDBJ databases">
        <title>Whole genome shotgun sequence of Gordonia aichiensis NBRC 108223.</title>
        <authorList>
            <person name="Isaki-Nakamura S."/>
            <person name="Hosoyama A."/>
            <person name="Tsuchikane K."/>
            <person name="Ando Y."/>
            <person name="Baba S."/>
            <person name="Ohji S."/>
            <person name="Hamada M."/>
            <person name="Tamura T."/>
            <person name="Yamazoe A."/>
            <person name="Yamazaki S."/>
            <person name="Fujita N."/>
        </authorList>
    </citation>
    <scope>NUCLEOTIDE SEQUENCE [LARGE SCALE GENOMIC DNA]</scope>
    <source>
        <strain evidence="1 2">NBRC 108223</strain>
    </source>
</reference>
<gene>
    <name evidence="1" type="ORF">GOACH_09_00070</name>
</gene>